<keyword evidence="3 7" id="KW-0808">Transferase</keyword>
<accession>A0A0K0DZR9</accession>
<evidence type="ECO:0000313" key="9">
    <source>
        <dbReference type="Proteomes" id="UP000035681"/>
    </source>
</evidence>
<dbReference type="PANTHER" id="PTHR12788:SF10">
    <property type="entry name" value="PROTEIN-TYROSINE SULFOTRANSFERASE"/>
    <property type="match status" value="1"/>
</dbReference>
<dbReference type="PANTHER" id="PTHR12788">
    <property type="entry name" value="PROTEIN-TYROSINE SULFOTRANSFERASE 2"/>
    <property type="match status" value="1"/>
</dbReference>
<dbReference type="WBParaSite" id="TCONS_00013079.p1">
    <property type="protein sequence ID" value="TCONS_00013079.p1"/>
    <property type="gene ID" value="XLOC_008875"/>
</dbReference>
<keyword evidence="5" id="KW-0325">Glycoprotein</keyword>
<evidence type="ECO:0000256" key="5">
    <source>
        <dbReference type="ARBA" id="ARBA00023180"/>
    </source>
</evidence>
<dbReference type="AlphaFoldDB" id="A0A0K0DZR9"/>
<keyword evidence="4" id="KW-1015">Disulfide bond</keyword>
<comment type="catalytic activity">
    <reaction evidence="6 7">
        <text>L-tyrosyl-[protein] + 3'-phosphoadenylyl sulfate = O-sulfo-L-tyrosine-[protein] + adenosine 3',5'-bisphosphate + H(+)</text>
        <dbReference type="Rhea" id="RHEA:16801"/>
        <dbReference type="Rhea" id="RHEA-COMP:10136"/>
        <dbReference type="Rhea" id="RHEA-COMP:11688"/>
        <dbReference type="ChEBI" id="CHEBI:15378"/>
        <dbReference type="ChEBI" id="CHEBI:46858"/>
        <dbReference type="ChEBI" id="CHEBI:58339"/>
        <dbReference type="ChEBI" id="CHEBI:58343"/>
        <dbReference type="ChEBI" id="CHEBI:65286"/>
        <dbReference type="EC" id="2.8.2.20"/>
    </reaction>
</comment>
<dbReference type="GO" id="GO:0008476">
    <property type="term" value="F:protein-tyrosine sulfotransferase activity"/>
    <property type="evidence" value="ECO:0007669"/>
    <property type="project" value="UniProtKB-EC"/>
</dbReference>
<dbReference type="GO" id="GO:0005794">
    <property type="term" value="C:Golgi apparatus"/>
    <property type="evidence" value="ECO:0007669"/>
    <property type="project" value="TreeGrafter"/>
</dbReference>
<evidence type="ECO:0000313" key="10">
    <source>
        <dbReference type="WBParaSite" id="SSTP_0000273100.1"/>
    </source>
</evidence>
<evidence type="ECO:0000256" key="7">
    <source>
        <dbReference type="RuleBase" id="RU365018"/>
    </source>
</evidence>
<evidence type="ECO:0000256" key="8">
    <source>
        <dbReference type="SAM" id="Phobius"/>
    </source>
</evidence>
<dbReference type="Pfam" id="PF13469">
    <property type="entry name" value="Sulfotransfer_3"/>
    <property type="match status" value="1"/>
</dbReference>
<name>A0A0K0DZR9_STRER</name>
<reference evidence="10" key="1">
    <citation type="submission" date="2015-08" db="UniProtKB">
        <authorList>
            <consortium name="WormBaseParasite"/>
        </authorList>
    </citation>
    <scope>IDENTIFICATION</scope>
</reference>
<dbReference type="SUPFAM" id="SSF52540">
    <property type="entry name" value="P-loop containing nucleoside triphosphate hydrolases"/>
    <property type="match status" value="1"/>
</dbReference>
<dbReference type="InterPro" id="IPR026634">
    <property type="entry name" value="TPST-like"/>
</dbReference>
<keyword evidence="8" id="KW-1133">Transmembrane helix</keyword>
<dbReference type="Proteomes" id="UP000035681">
    <property type="component" value="Unplaced"/>
</dbReference>
<evidence type="ECO:0000256" key="2">
    <source>
        <dbReference type="ARBA" id="ARBA00009988"/>
    </source>
</evidence>
<comment type="function">
    <text evidence="1 7">Catalyzes the O-sulfation of tyrosine residues within acidic motifs of polypeptides, using 3'-phosphoadenylyl sulfate (PAPS) as cosubstrate.</text>
</comment>
<dbReference type="WBParaSite" id="SSTP_0000273100.1">
    <property type="protein sequence ID" value="SSTP_0000273100.1"/>
    <property type="gene ID" value="SSTP_0000273100"/>
</dbReference>
<dbReference type="FunFam" id="3.40.50.300:FF:002853">
    <property type="entry name" value="Protein-tyrosine sulfotransferase"/>
    <property type="match status" value="1"/>
</dbReference>
<feature type="transmembrane region" description="Helical" evidence="8">
    <location>
        <begin position="9"/>
        <end position="25"/>
    </location>
</feature>
<sequence length="368" mass="43109">MFMISRRKPFYTLIFTINILFLIYFKKIIDKQQNDYRRQLLPLIGVLNNPMANYKNITFNNFSPMIFIGGVPRSGTTLMRSMMDAHPLVRCGQETRIIPRILFIRNRWRFDKIEWNRILKAGITDEILDAAIVSFINNIIVGHGEIAERLCNKDPYTLKNAVYLSKLYPNSKFILMIRDGRATVHSIVTRQVTITGFDLKNYTQCMEQWNYVIETMYDQCKTIGPSRCMLVYYEKLILHPRPTMKKVLDFLDIPWNDTVLNHERYIGKEILLSNLERSSDQVVKPVNLDALTKWVGNVPEYALKNMAKIAPMLKFLGYDPEANPPYYGSPDEEVLKKTEDLHLHGRKWYNKAIKVAYNVYEVEKPKYA</sequence>
<keyword evidence="9" id="KW-1185">Reference proteome</keyword>
<dbReference type="EC" id="2.8.2.20" evidence="7"/>
<evidence type="ECO:0000256" key="6">
    <source>
        <dbReference type="ARBA" id="ARBA00048460"/>
    </source>
</evidence>
<dbReference type="Gene3D" id="3.40.50.300">
    <property type="entry name" value="P-loop containing nucleotide triphosphate hydrolases"/>
    <property type="match status" value="1"/>
</dbReference>
<dbReference type="STRING" id="6248.A0A0K0DZR9"/>
<keyword evidence="8" id="KW-0472">Membrane</keyword>
<evidence type="ECO:0000256" key="4">
    <source>
        <dbReference type="ARBA" id="ARBA00023157"/>
    </source>
</evidence>
<proteinExistence type="inferred from homology"/>
<evidence type="ECO:0000256" key="1">
    <source>
        <dbReference type="ARBA" id="ARBA00003886"/>
    </source>
</evidence>
<evidence type="ECO:0000256" key="3">
    <source>
        <dbReference type="ARBA" id="ARBA00022679"/>
    </source>
</evidence>
<organism evidence="10">
    <name type="scientific">Strongyloides stercoralis</name>
    <name type="common">Threadworm</name>
    <dbReference type="NCBI Taxonomy" id="6248"/>
    <lineage>
        <taxon>Eukaryota</taxon>
        <taxon>Metazoa</taxon>
        <taxon>Ecdysozoa</taxon>
        <taxon>Nematoda</taxon>
        <taxon>Chromadorea</taxon>
        <taxon>Rhabditida</taxon>
        <taxon>Tylenchina</taxon>
        <taxon>Panagrolaimomorpha</taxon>
        <taxon>Strongyloidoidea</taxon>
        <taxon>Strongyloididae</taxon>
        <taxon>Strongyloides</taxon>
    </lineage>
</organism>
<dbReference type="InterPro" id="IPR027417">
    <property type="entry name" value="P-loop_NTPase"/>
</dbReference>
<keyword evidence="8" id="KW-0812">Transmembrane</keyword>
<protein>
    <recommendedName>
        <fullName evidence="7">Protein-tyrosine sulfotransferase</fullName>
        <ecNumber evidence="7">2.8.2.20</ecNumber>
    </recommendedName>
</protein>
<comment type="similarity">
    <text evidence="2 7">Belongs to the protein sulfotransferase family.</text>
</comment>